<dbReference type="Gene3D" id="3.40.50.1820">
    <property type="entry name" value="alpha/beta hydrolase"/>
    <property type="match status" value="1"/>
</dbReference>
<dbReference type="AlphaFoldDB" id="A0A0C4WTN8"/>
<dbReference type="RefSeq" id="WP_144411543.1">
    <property type="nucleotide sequence ID" value="NZ_CP010415.1"/>
</dbReference>
<feature type="region of interest" description="Disordered" evidence="1">
    <location>
        <begin position="1"/>
        <end position="34"/>
    </location>
</feature>
<protein>
    <recommendedName>
        <fullName evidence="4">Alpha/beta hydrolase</fullName>
    </recommendedName>
</protein>
<dbReference type="InterPro" id="IPR029058">
    <property type="entry name" value="AB_hydrolase_fold"/>
</dbReference>
<keyword evidence="3" id="KW-1185">Reference proteome</keyword>
<dbReference type="HOGENOM" id="CLU_073528_0_0_6"/>
<evidence type="ECO:0008006" key="4">
    <source>
        <dbReference type="Google" id="ProtNLM"/>
    </source>
</evidence>
<dbReference type="STRING" id="1328314.Achr_22380"/>
<organism evidence="2 3">
    <name type="scientific">Azotobacter chroococcum NCIMB 8003</name>
    <dbReference type="NCBI Taxonomy" id="1328314"/>
    <lineage>
        <taxon>Bacteria</taxon>
        <taxon>Pseudomonadati</taxon>
        <taxon>Pseudomonadota</taxon>
        <taxon>Gammaproteobacteria</taxon>
        <taxon>Pseudomonadales</taxon>
        <taxon>Pseudomonadaceae</taxon>
        <taxon>Azotobacter</taxon>
    </lineage>
</organism>
<proteinExistence type="predicted"/>
<name>A0A0C4WTN8_9GAMM</name>
<reference evidence="2 3" key="1">
    <citation type="journal article" date="2015" name="PLoS ONE">
        <title>Azotobacter Genomes: The Genome of Azotobacter chroococcum NCIMB 8003 (ATCC 4412).</title>
        <authorList>
            <person name="Robson R.L."/>
            <person name="Jones R."/>
            <person name="Robson R.M."/>
            <person name="Schwartz A."/>
            <person name="Richardson T.H."/>
        </authorList>
    </citation>
    <scope>NUCLEOTIDE SEQUENCE [LARGE SCALE GENOMIC DNA]</scope>
    <source>
        <strain evidence="2 3">NCIMB 8003</strain>
    </source>
</reference>
<sequence>MGSTALHASGTRESRTDPPLTSAAKNQGPGSAPRYDRRTVALFIGGAGDKKPYYLAGPYRNMAYAQAPFERRIAQAGLTGACRSRYLGYHEVHGAAAIERLILPAIPDKATPIYIVGHSLGAWSGAHLSQRLTEWGYRVEMLVTLDPVGSGLLVRLGSRIAYRRPAPRCHCWINVRAEPGRSNASDLVAQLGRKWHVAGAPDIDEALDTNHANAWALFCKPLHDGRSAADRMFESIAGRLHG</sequence>
<accession>A0A0C4WTN8</accession>
<evidence type="ECO:0000313" key="3">
    <source>
        <dbReference type="Proteomes" id="UP000068210"/>
    </source>
</evidence>
<dbReference type="EMBL" id="CP010415">
    <property type="protein sequence ID" value="AJE21687.1"/>
    <property type="molecule type" value="Genomic_DNA"/>
</dbReference>
<dbReference type="SUPFAM" id="SSF53474">
    <property type="entry name" value="alpha/beta-Hydrolases"/>
    <property type="match status" value="1"/>
</dbReference>
<dbReference type="KEGG" id="acx:Achr_22380"/>
<gene>
    <name evidence="2" type="ORF">Achr_22380</name>
</gene>
<evidence type="ECO:0000256" key="1">
    <source>
        <dbReference type="SAM" id="MobiDB-lite"/>
    </source>
</evidence>
<evidence type="ECO:0000313" key="2">
    <source>
        <dbReference type="EMBL" id="AJE21687.1"/>
    </source>
</evidence>
<dbReference type="Proteomes" id="UP000068210">
    <property type="component" value="Chromosome"/>
</dbReference>